<accession>A0A059TB09</accession>
<keyword evidence="1" id="KW-0472">Membrane</keyword>
<sequence length="72" mass="8550">MGVDFFLWKLPILFFFVMRMSFIVGISRRSGTYLEKTVEHSGRDRPVCSRAFFTLLKKNPRTDFQTSTYLFD</sequence>
<evidence type="ECO:0000256" key="1">
    <source>
        <dbReference type="SAM" id="Phobius"/>
    </source>
</evidence>
<keyword evidence="1" id="KW-0812">Transmembrane</keyword>
<evidence type="ECO:0000313" key="2">
    <source>
        <dbReference type="EMBL" id="AHV82126.1"/>
    </source>
</evidence>
<feature type="transmembrane region" description="Helical" evidence="1">
    <location>
        <begin position="6"/>
        <end position="26"/>
    </location>
</feature>
<dbReference type="Proteomes" id="UP000161901">
    <property type="component" value="Segment"/>
</dbReference>
<name>A0A059TB09_9PAPI</name>
<protein>
    <submittedName>
        <fullName evidence="2">Uncharacterized protein</fullName>
    </submittedName>
</protein>
<reference evidence="2 3" key="1">
    <citation type="submission" date="2014-02" db="EMBL/GenBank/DDBJ databases">
        <title>Identification of a novel papillomavirus in a northern fulmar (Fulmarus glacialis) with viral production in cartilage.</title>
        <authorList>
            <person name="Gaynor A.M."/>
            <person name="Fish S."/>
            <person name="Duerr R."/>
            <person name="Dela Cruz F.N.Jr."/>
            <person name="Pesavento P.A."/>
        </authorList>
    </citation>
    <scope>NUCLEOTIDE SEQUENCE [LARGE SCALE GENOMIC DNA]</scope>
    <source>
        <strain evidence="2">1</strain>
    </source>
</reference>
<dbReference type="RefSeq" id="YP_009041478.1">
    <property type="nucleotide sequence ID" value="NC_024300.1"/>
</dbReference>
<dbReference type="KEGG" id="vg:19593531"/>
<keyword evidence="3" id="KW-1185">Reference proteome</keyword>
<proteinExistence type="predicted"/>
<dbReference type="GeneID" id="19593531"/>
<keyword evidence="1" id="KW-1133">Transmembrane helix</keyword>
<evidence type="ECO:0000313" key="3">
    <source>
        <dbReference type="Proteomes" id="UP000161901"/>
    </source>
</evidence>
<organism evidence="2 3">
    <name type="scientific">Fulmarus glacialis papillomavirus 1</name>
    <dbReference type="NCBI Taxonomy" id="1463817"/>
    <lineage>
        <taxon>Viruses</taxon>
        <taxon>Monodnaviria</taxon>
        <taxon>Shotokuvirae</taxon>
        <taxon>Cossaviricota</taxon>
        <taxon>Papovaviricetes</taxon>
        <taxon>Zurhausenvirales</taxon>
        <taxon>Papillomaviridae</taxon>
        <taxon>Firstpapillomavirinae</taxon>
        <taxon>Treiszetapapillomavirus</taxon>
        <taxon>Treiszetapapillomavirus 1</taxon>
    </lineage>
</organism>
<dbReference type="EMBL" id="KJ452243">
    <property type="protein sequence ID" value="AHV82126.1"/>
    <property type="molecule type" value="Genomic_DNA"/>
</dbReference>